<keyword evidence="2" id="KW-1185">Reference proteome</keyword>
<evidence type="ECO:0000313" key="2">
    <source>
        <dbReference type="Proteomes" id="UP001607303"/>
    </source>
</evidence>
<dbReference type="Proteomes" id="UP001607303">
    <property type="component" value="Unassembled WGS sequence"/>
</dbReference>
<accession>A0ABD2BJB9</accession>
<sequence>MKRNPNAGRAIWQFAAITTPATIRPPSIFSTLKREIGVGHFNFEPKPPLSIPSSVAIALGLKSHLRSVLFLRELLVILKSAKGRKKEKFRLLRPHSEDLDKITHVDTFDTRVRNKVAATYARKNDVVDGCRRELAQ</sequence>
<dbReference type="EMBL" id="JAYRBN010000075">
    <property type="protein sequence ID" value="KAL2732862.1"/>
    <property type="molecule type" value="Genomic_DNA"/>
</dbReference>
<gene>
    <name evidence="1" type="ORF">V1477_015103</name>
</gene>
<dbReference type="AlphaFoldDB" id="A0ABD2BJB9"/>
<evidence type="ECO:0000313" key="1">
    <source>
        <dbReference type="EMBL" id="KAL2732862.1"/>
    </source>
</evidence>
<proteinExistence type="predicted"/>
<name>A0ABD2BJB9_VESMC</name>
<organism evidence="1 2">
    <name type="scientific">Vespula maculifrons</name>
    <name type="common">Eastern yellow jacket</name>
    <name type="synonym">Wasp</name>
    <dbReference type="NCBI Taxonomy" id="7453"/>
    <lineage>
        <taxon>Eukaryota</taxon>
        <taxon>Metazoa</taxon>
        <taxon>Ecdysozoa</taxon>
        <taxon>Arthropoda</taxon>
        <taxon>Hexapoda</taxon>
        <taxon>Insecta</taxon>
        <taxon>Pterygota</taxon>
        <taxon>Neoptera</taxon>
        <taxon>Endopterygota</taxon>
        <taxon>Hymenoptera</taxon>
        <taxon>Apocrita</taxon>
        <taxon>Aculeata</taxon>
        <taxon>Vespoidea</taxon>
        <taxon>Vespidae</taxon>
        <taxon>Vespinae</taxon>
        <taxon>Vespula</taxon>
    </lineage>
</organism>
<reference evidence="1 2" key="1">
    <citation type="journal article" date="2024" name="Ann. Entomol. Soc. Am.">
        <title>Genomic analyses of the southern and eastern yellowjacket wasps (Hymenoptera: Vespidae) reveal evolutionary signatures of social life.</title>
        <authorList>
            <person name="Catto M.A."/>
            <person name="Caine P.B."/>
            <person name="Orr S.E."/>
            <person name="Hunt B.G."/>
            <person name="Goodisman M.A.D."/>
        </authorList>
    </citation>
    <scope>NUCLEOTIDE SEQUENCE [LARGE SCALE GENOMIC DNA]</scope>
    <source>
        <strain evidence="1">232</strain>
        <tissue evidence="1">Head and thorax</tissue>
    </source>
</reference>
<comment type="caution">
    <text evidence="1">The sequence shown here is derived from an EMBL/GenBank/DDBJ whole genome shotgun (WGS) entry which is preliminary data.</text>
</comment>
<protein>
    <submittedName>
        <fullName evidence="1">Uncharacterized protein</fullName>
    </submittedName>
</protein>